<keyword evidence="18" id="KW-1185">Reference proteome</keyword>
<comment type="cofactor">
    <cofactor evidence="1 14">
        <name>Mg(2+)</name>
        <dbReference type="ChEBI" id="CHEBI:18420"/>
    </cofactor>
</comment>
<keyword evidence="10 14" id="KW-0233">DNA recombination</keyword>
<evidence type="ECO:0000256" key="8">
    <source>
        <dbReference type="ARBA" id="ARBA00022801"/>
    </source>
</evidence>
<evidence type="ECO:0000256" key="11">
    <source>
        <dbReference type="ARBA" id="ARBA00023204"/>
    </source>
</evidence>
<dbReference type="InterPro" id="IPR010996">
    <property type="entry name" value="HHH_MUS81"/>
</dbReference>
<dbReference type="InterPro" id="IPR027421">
    <property type="entry name" value="DNA_pol_lamdba_lyase_dom_sf"/>
</dbReference>
<dbReference type="InterPro" id="IPR047417">
    <property type="entry name" value="WHD_MUS81"/>
</dbReference>
<gene>
    <name evidence="17" type="ORF">O181_019232</name>
</gene>
<dbReference type="Gene3D" id="1.10.10.10">
    <property type="entry name" value="Winged helix-like DNA-binding domain superfamily/Winged helix DNA-binding domain"/>
    <property type="match status" value="1"/>
</dbReference>
<dbReference type="GO" id="GO:0006308">
    <property type="term" value="P:DNA catabolic process"/>
    <property type="evidence" value="ECO:0007669"/>
    <property type="project" value="UniProtKB-UniRule"/>
</dbReference>
<dbReference type="GO" id="GO:0000712">
    <property type="term" value="P:resolution of meiotic recombination intermediates"/>
    <property type="evidence" value="ECO:0007669"/>
    <property type="project" value="TreeGrafter"/>
</dbReference>
<dbReference type="PANTHER" id="PTHR13451">
    <property type="entry name" value="CLASS II CROSSOVER JUNCTION ENDONUCLEASE MUS81"/>
    <property type="match status" value="1"/>
</dbReference>
<dbReference type="InterPro" id="IPR033309">
    <property type="entry name" value="Mus81"/>
</dbReference>
<accession>A0A9Q3GU80</accession>
<evidence type="ECO:0000256" key="13">
    <source>
        <dbReference type="ARBA" id="ARBA00023254"/>
    </source>
</evidence>
<evidence type="ECO:0000313" key="18">
    <source>
        <dbReference type="Proteomes" id="UP000765509"/>
    </source>
</evidence>
<organism evidence="17 18">
    <name type="scientific">Austropuccinia psidii MF-1</name>
    <dbReference type="NCBI Taxonomy" id="1389203"/>
    <lineage>
        <taxon>Eukaryota</taxon>
        <taxon>Fungi</taxon>
        <taxon>Dikarya</taxon>
        <taxon>Basidiomycota</taxon>
        <taxon>Pucciniomycotina</taxon>
        <taxon>Pucciniomycetes</taxon>
        <taxon>Pucciniales</taxon>
        <taxon>Sphaerophragmiaceae</taxon>
        <taxon>Austropuccinia</taxon>
    </lineage>
</organism>
<dbReference type="GO" id="GO:0005634">
    <property type="term" value="C:nucleus"/>
    <property type="evidence" value="ECO:0007669"/>
    <property type="project" value="UniProtKB-SubCell"/>
</dbReference>
<comment type="similarity">
    <text evidence="3 14">Belongs to the XPF family.</text>
</comment>
<dbReference type="SMART" id="SM00891">
    <property type="entry name" value="ERCC4"/>
    <property type="match status" value="1"/>
</dbReference>
<comment type="subcellular location">
    <subcellularLocation>
        <location evidence="2 14">Nucleus</location>
    </subcellularLocation>
</comment>
<dbReference type="FunFam" id="3.40.50.10130:FF:000003">
    <property type="entry name" value="Crossover junction endonuclease MUS81"/>
    <property type="match status" value="1"/>
</dbReference>
<dbReference type="PANTHER" id="PTHR13451:SF0">
    <property type="entry name" value="CROSSOVER JUNCTION ENDONUCLEASE MUS81"/>
    <property type="match status" value="1"/>
</dbReference>
<dbReference type="GO" id="GO:0046872">
    <property type="term" value="F:metal ion binding"/>
    <property type="evidence" value="ECO:0007669"/>
    <property type="project" value="UniProtKB-UniRule"/>
</dbReference>
<evidence type="ECO:0000256" key="10">
    <source>
        <dbReference type="ARBA" id="ARBA00023172"/>
    </source>
</evidence>
<dbReference type="Pfam" id="PF02732">
    <property type="entry name" value="ERCC4"/>
    <property type="match status" value="1"/>
</dbReference>
<evidence type="ECO:0000256" key="14">
    <source>
        <dbReference type="RuleBase" id="RU369042"/>
    </source>
</evidence>
<dbReference type="GO" id="GO:0008821">
    <property type="term" value="F:crossover junction DNA endonuclease activity"/>
    <property type="evidence" value="ECO:0007669"/>
    <property type="project" value="UniProtKB-UniRule"/>
</dbReference>
<evidence type="ECO:0000256" key="7">
    <source>
        <dbReference type="ARBA" id="ARBA00022763"/>
    </source>
</evidence>
<dbReference type="CDD" id="cd20074">
    <property type="entry name" value="XPF_nuclease_Mus81"/>
    <property type="match status" value="1"/>
</dbReference>
<keyword evidence="7 14" id="KW-0227">DNA damage</keyword>
<evidence type="ECO:0000256" key="2">
    <source>
        <dbReference type="ARBA" id="ARBA00004123"/>
    </source>
</evidence>
<dbReference type="GO" id="GO:0003677">
    <property type="term" value="F:DNA binding"/>
    <property type="evidence" value="ECO:0007669"/>
    <property type="project" value="UniProtKB-UniRule"/>
</dbReference>
<dbReference type="InterPro" id="IPR047416">
    <property type="entry name" value="XPF_nuclease_Mus81"/>
</dbReference>
<keyword evidence="11 14" id="KW-0234">DNA repair</keyword>
<evidence type="ECO:0000256" key="4">
    <source>
        <dbReference type="ARBA" id="ARBA00022722"/>
    </source>
</evidence>
<keyword evidence="13" id="KW-0469">Meiosis</keyword>
<evidence type="ECO:0000256" key="15">
    <source>
        <dbReference type="SAM" id="MobiDB-lite"/>
    </source>
</evidence>
<evidence type="ECO:0000256" key="6">
    <source>
        <dbReference type="ARBA" id="ARBA00022759"/>
    </source>
</evidence>
<comment type="subunit">
    <text evidence="14">Interacts with EME1.</text>
</comment>
<proteinExistence type="inferred from homology"/>
<dbReference type="InterPro" id="IPR042530">
    <property type="entry name" value="EME1/EME2_C"/>
</dbReference>
<dbReference type="InterPro" id="IPR011335">
    <property type="entry name" value="Restrct_endonuc-II-like"/>
</dbReference>
<keyword evidence="6 14" id="KW-0255">Endonuclease</keyword>
<evidence type="ECO:0000313" key="17">
    <source>
        <dbReference type="EMBL" id="MBW0479517.1"/>
    </source>
</evidence>
<comment type="function">
    <text evidence="14">Interacts with EME1 to form a DNA structure-specific endonuclease with substrate preference for branched DNA structures with a 5'-end at the branch nick. Typical substrates include 3'-flap structures, D-loops, replication forks and nicked Holliday junctions. May be required in mitosis for the processing of stalled or collapsed replication fork intermediates. May be required in meiosis for the repair of meiosis-specific double strand breaks subsequent to single-end invasion (SEI).</text>
</comment>
<dbReference type="Gene3D" id="3.40.50.10130">
    <property type="match status" value="1"/>
</dbReference>
<dbReference type="Gene3D" id="1.10.150.110">
    <property type="entry name" value="DNA polymerase beta, N-terminal domain-like"/>
    <property type="match status" value="1"/>
</dbReference>
<evidence type="ECO:0000256" key="12">
    <source>
        <dbReference type="ARBA" id="ARBA00023242"/>
    </source>
</evidence>
<dbReference type="GO" id="GO:0031573">
    <property type="term" value="P:mitotic intra-S DNA damage checkpoint signaling"/>
    <property type="evidence" value="ECO:0007669"/>
    <property type="project" value="TreeGrafter"/>
</dbReference>
<keyword evidence="9 14" id="KW-0460">Magnesium</keyword>
<dbReference type="GO" id="GO:0000727">
    <property type="term" value="P:double-strand break repair via break-induced replication"/>
    <property type="evidence" value="ECO:0007669"/>
    <property type="project" value="UniProtKB-UniRule"/>
</dbReference>
<dbReference type="EC" id="3.1.22.-" evidence="14"/>
<feature type="region of interest" description="Disordered" evidence="15">
    <location>
        <begin position="327"/>
        <end position="360"/>
    </location>
</feature>
<evidence type="ECO:0000256" key="5">
    <source>
        <dbReference type="ARBA" id="ARBA00022723"/>
    </source>
</evidence>
<sequence length="1124" mass="125639">MLNNWHASLARNRFPNGKTTGKPVDIGLGAPLYHPYSIRKKNFFCESDNLPPQIPTLKNAAALRVGILQHAGAMLPFSSPAYSNAGGDALQRDSKLISNPNSPLDTDIVRNLKYTPLKKNNAYCKVFNGLMSIIFIRIVSGLFESSNLNKTRSIVLQSLRVVSLQVKMTKKESSSELQFIPNPISEKQAAHRFDSQISNMRNLSRSSIVLVFGLAPSTIASSKTASLGTPRRFKFRPDRFFLSHRNLPSMPPSIVALNDEWADWVQEAADAALRNGSRSADTFKRAVKAIRMHHSRLVHPDEALLIRGVGPATVGLIASRLRQKCAQDGTPFPVQPSSKKRKRKPSQINPAAQLTSDSVETSERSCLSSAPCLSGSAISNNPEPAHLLIDDRLPKRRSTNPARPSRPKDYVPNFRTGGWGILVGLYILLGKGRDSVTKSEIILHAQDYCLASYTETGSRHGGAGSSGHYTAWNIKKLISESLVLSRPGRPEKFKLTQKGFEIAVILAEKEGLQLAFQIDKSTLPTGPKRLSDLPSSIVHSTSALDSSNNDIVSFNTVSNSQTSQHLSYPVDKSVAKERGFQAGMAIGQISQNQSNCLMESDTSFLQQTCQTSSQGSIFEFWYLDPVNTRVSDVSEADIQMDPVTFETLYKVEFHAKQLLHPIKRHSILHESPLPPSIRNHTGLMIGWMRQSKTIPKCPGYGDHYLPGLSSNLRFSSPVVNSCLTKSGPVPISRSPCMVISSSPPSSPSDRAVASLEWLSTPVQKSALPSPGANTNYATNTAMKDILSVLPSQRTKLNFKRASDLHSEKVGTSHLNGLQPEVWRAGMYDICLVIDHREVRSLSDREAFFDRCLEKADEIAQVTGVIIKVLRRVLVLGDALWIAVNKIDQREVVLDSIVERKRLDDLCASIQDNRFGEQKARLKRSGLRDPIYLVEAYNAQSNFEKYGEMIYGSKTEVTLLNGFQLENTKDWIGSVDYLMRRTEVLQELHESIDLWVVPEALIDRPSYLTKLCELREQYPSRHWVTSFKDFESLNHKSSNLTVKDVWSRILYCLPGMNTEKISKFVKRWKTPKSFWDEYNSKKVANSFLKHPGEWIDEELGIQQRNLLSSLSKCLWNLYDLTEYDE</sequence>
<evidence type="ECO:0000256" key="9">
    <source>
        <dbReference type="ARBA" id="ARBA00022842"/>
    </source>
</evidence>
<keyword evidence="12 14" id="KW-0539">Nucleus</keyword>
<dbReference type="EMBL" id="AVOT02005611">
    <property type="protein sequence ID" value="MBW0479517.1"/>
    <property type="molecule type" value="Genomic_DNA"/>
</dbReference>
<feature type="region of interest" description="Disordered" evidence="15">
    <location>
        <begin position="383"/>
        <end position="409"/>
    </location>
</feature>
<keyword evidence="5 14" id="KW-0479">Metal-binding</keyword>
<dbReference type="GO" id="GO:0048476">
    <property type="term" value="C:Holliday junction resolvase complex"/>
    <property type="evidence" value="ECO:0007669"/>
    <property type="project" value="UniProtKB-UniRule"/>
</dbReference>
<keyword evidence="4 14" id="KW-0540">Nuclease</keyword>
<feature type="compositionally biased region" description="Polar residues" evidence="15">
    <location>
        <begin position="347"/>
        <end position="360"/>
    </location>
</feature>
<protein>
    <recommendedName>
        <fullName evidence="14">Crossover junction endonuclease MUS81</fullName>
        <ecNumber evidence="14">3.1.22.-</ecNumber>
    </recommendedName>
</protein>
<evidence type="ECO:0000259" key="16">
    <source>
        <dbReference type="SMART" id="SM00891"/>
    </source>
</evidence>
<name>A0A9Q3GU80_9BASI</name>
<dbReference type="OrthoDB" id="5963188at2759"/>
<feature type="domain" description="ERCC4" evidence="16">
    <location>
        <begin position="830"/>
        <end position="937"/>
    </location>
</feature>
<dbReference type="AlphaFoldDB" id="A0A9Q3GU80"/>
<reference evidence="17" key="1">
    <citation type="submission" date="2021-03" db="EMBL/GenBank/DDBJ databases">
        <title>Draft genome sequence of rust myrtle Austropuccinia psidii MF-1, a brazilian biotype.</title>
        <authorList>
            <person name="Quecine M.C."/>
            <person name="Pachon D.M.R."/>
            <person name="Bonatelli M.L."/>
            <person name="Correr F.H."/>
            <person name="Franceschini L.M."/>
            <person name="Leite T.F."/>
            <person name="Margarido G.R.A."/>
            <person name="Almeida C.A."/>
            <person name="Ferrarezi J.A."/>
            <person name="Labate C.A."/>
        </authorList>
    </citation>
    <scope>NUCLEOTIDE SEQUENCE</scope>
    <source>
        <strain evidence="17">MF-1</strain>
    </source>
</reference>
<dbReference type="InterPro" id="IPR006166">
    <property type="entry name" value="ERCC4_domain"/>
</dbReference>
<evidence type="ECO:0000256" key="1">
    <source>
        <dbReference type="ARBA" id="ARBA00001946"/>
    </source>
</evidence>
<dbReference type="CDD" id="cd21036">
    <property type="entry name" value="WH_MUS81"/>
    <property type="match status" value="1"/>
</dbReference>
<evidence type="ECO:0000256" key="3">
    <source>
        <dbReference type="ARBA" id="ARBA00010015"/>
    </source>
</evidence>
<dbReference type="Gene3D" id="1.10.150.670">
    <property type="entry name" value="Crossover junction endonuclease EME1, DNA-binding domain"/>
    <property type="match status" value="1"/>
</dbReference>
<keyword evidence="8 14" id="KW-0378">Hydrolase</keyword>
<dbReference type="Proteomes" id="UP000765509">
    <property type="component" value="Unassembled WGS sequence"/>
</dbReference>
<dbReference type="GO" id="GO:0048257">
    <property type="term" value="F:3'-flap endonuclease activity"/>
    <property type="evidence" value="ECO:0007669"/>
    <property type="project" value="TreeGrafter"/>
</dbReference>
<dbReference type="SUPFAM" id="SSF52980">
    <property type="entry name" value="Restriction endonuclease-like"/>
    <property type="match status" value="1"/>
</dbReference>
<dbReference type="Pfam" id="PF14716">
    <property type="entry name" value="HHH_8"/>
    <property type="match status" value="1"/>
</dbReference>
<comment type="caution">
    <text evidence="17">The sequence shown here is derived from an EMBL/GenBank/DDBJ whole genome shotgun (WGS) entry which is preliminary data.</text>
</comment>
<dbReference type="InterPro" id="IPR036388">
    <property type="entry name" value="WH-like_DNA-bd_sf"/>
</dbReference>